<evidence type="ECO:0000256" key="1">
    <source>
        <dbReference type="ARBA" id="ARBA00009080"/>
    </source>
</evidence>
<comment type="similarity">
    <text evidence="1">Belongs to the HIBADH-related family.</text>
</comment>
<dbReference type="InterPro" id="IPR015815">
    <property type="entry name" value="HIBADH-related"/>
</dbReference>
<dbReference type="AlphaFoldDB" id="A0A919E145"/>
<feature type="domain" description="6-phosphogluconate dehydrogenase NADP-binding" evidence="4">
    <location>
        <begin position="41"/>
        <end position="192"/>
    </location>
</feature>
<proteinExistence type="inferred from homology"/>
<dbReference type="Proteomes" id="UP000608024">
    <property type="component" value="Unassembled WGS sequence"/>
</dbReference>
<evidence type="ECO:0000256" key="3">
    <source>
        <dbReference type="SAM" id="MobiDB-lite"/>
    </source>
</evidence>
<dbReference type="InterPro" id="IPR013328">
    <property type="entry name" value="6PGD_dom2"/>
</dbReference>
<protein>
    <submittedName>
        <fullName evidence="6">3-hydroxyisobutyrate dehydrogenase</fullName>
    </submittedName>
</protein>
<dbReference type="GO" id="GO:0003677">
    <property type="term" value="F:DNA binding"/>
    <property type="evidence" value="ECO:0007669"/>
    <property type="project" value="TreeGrafter"/>
</dbReference>
<evidence type="ECO:0000256" key="2">
    <source>
        <dbReference type="ARBA" id="ARBA00023002"/>
    </source>
</evidence>
<dbReference type="GO" id="GO:0050661">
    <property type="term" value="F:NADP binding"/>
    <property type="evidence" value="ECO:0007669"/>
    <property type="project" value="InterPro"/>
</dbReference>
<dbReference type="EMBL" id="BNBT01000278">
    <property type="protein sequence ID" value="GHF01015.1"/>
    <property type="molecule type" value="Genomic_DNA"/>
</dbReference>
<organism evidence="6 7">
    <name type="scientific">Streptomyces longispororuber</name>
    <dbReference type="NCBI Taxonomy" id="68230"/>
    <lineage>
        <taxon>Bacteria</taxon>
        <taxon>Bacillati</taxon>
        <taxon>Actinomycetota</taxon>
        <taxon>Actinomycetes</taxon>
        <taxon>Kitasatosporales</taxon>
        <taxon>Streptomycetaceae</taxon>
        <taxon>Streptomyces</taxon>
    </lineage>
</organism>
<feature type="compositionally biased region" description="Polar residues" evidence="3">
    <location>
        <begin position="1"/>
        <end position="21"/>
    </location>
</feature>
<dbReference type="GO" id="GO:0016491">
    <property type="term" value="F:oxidoreductase activity"/>
    <property type="evidence" value="ECO:0007669"/>
    <property type="project" value="UniProtKB-KW"/>
</dbReference>
<keyword evidence="2" id="KW-0560">Oxidoreductase</keyword>
<dbReference type="Gene3D" id="1.10.1040.10">
    <property type="entry name" value="N-(1-d-carboxylethyl)-l-norvaline Dehydrogenase, domain 2"/>
    <property type="match status" value="1"/>
</dbReference>
<dbReference type="GO" id="GO:0000785">
    <property type="term" value="C:chromatin"/>
    <property type="evidence" value="ECO:0007669"/>
    <property type="project" value="TreeGrafter"/>
</dbReference>
<evidence type="ECO:0000259" key="4">
    <source>
        <dbReference type="Pfam" id="PF03446"/>
    </source>
</evidence>
<accession>A0A919E145</accession>
<dbReference type="GO" id="GO:0031491">
    <property type="term" value="F:nucleosome binding"/>
    <property type="evidence" value="ECO:0007669"/>
    <property type="project" value="TreeGrafter"/>
</dbReference>
<reference evidence="6" key="1">
    <citation type="journal article" date="2014" name="Int. J. Syst. Evol. Microbiol.">
        <title>Complete genome sequence of Corynebacterium casei LMG S-19264T (=DSM 44701T), isolated from a smear-ripened cheese.</title>
        <authorList>
            <consortium name="US DOE Joint Genome Institute (JGI-PGF)"/>
            <person name="Walter F."/>
            <person name="Albersmeier A."/>
            <person name="Kalinowski J."/>
            <person name="Ruckert C."/>
        </authorList>
    </citation>
    <scope>NUCLEOTIDE SEQUENCE</scope>
    <source>
        <strain evidence="6">JCM 4784</strain>
    </source>
</reference>
<dbReference type="InterPro" id="IPR051265">
    <property type="entry name" value="HIBADH-related_NP60_sf"/>
</dbReference>
<dbReference type="InterPro" id="IPR048666">
    <property type="entry name" value="RedAm-like_C"/>
</dbReference>
<dbReference type="RefSeq" id="WP_190140713.1">
    <property type="nucleotide sequence ID" value="NZ_BNBT01000278.1"/>
</dbReference>
<name>A0A919E145_9ACTN</name>
<dbReference type="Pfam" id="PF21761">
    <property type="entry name" value="RedAm-like_C"/>
    <property type="match status" value="1"/>
</dbReference>
<dbReference type="PANTHER" id="PTHR43580:SF2">
    <property type="entry name" value="CYTOKINE-LIKE NUCLEAR FACTOR N-PAC"/>
    <property type="match status" value="1"/>
</dbReference>
<evidence type="ECO:0000313" key="7">
    <source>
        <dbReference type="Proteomes" id="UP000608024"/>
    </source>
</evidence>
<dbReference type="GO" id="GO:0140673">
    <property type="term" value="P:transcription elongation-coupled chromatin remodeling"/>
    <property type="evidence" value="ECO:0007669"/>
    <property type="project" value="TreeGrafter"/>
</dbReference>
<dbReference type="Gene3D" id="3.40.50.720">
    <property type="entry name" value="NAD(P)-binding Rossmann-like Domain"/>
    <property type="match status" value="1"/>
</dbReference>
<dbReference type="PANTHER" id="PTHR43580">
    <property type="entry name" value="OXIDOREDUCTASE GLYR1-RELATED"/>
    <property type="match status" value="1"/>
</dbReference>
<evidence type="ECO:0000313" key="6">
    <source>
        <dbReference type="EMBL" id="GHF01015.1"/>
    </source>
</evidence>
<dbReference type="Pfam" id="PF03446">
    <property type="entry name" value="NAD_binding_2"/>
    <property type="match status" value="1"/>
</dbReference>
<comment type="caution">
    <text evidence="6">The sequence shown here is derived from an EMBL/GenBank/DDBJ whole genome shotgun (WGS) entry which is preliminary data.</text>
</comment>
<evidence type="ECO:0000259" key="5">
    <source>
        <dbReference type="Pfam" id="PF21761"/>
    </source>
</evidence>
<dbReference type="InterPro" id="IPR036291">
    <property type="entry name" value="NAD(P)-bd_dom_sf"/>
</dbReference>
<sequence>MSTGTNENAGTNQNTGTNENAGTKADVGRGTTEPGPTPTTVTVIGLGNLGQVLARAFLDQGHKVTVWNRSPGKVDELVALGAALAPTPAAAVAASDLVVVCVLDYTTVRDLLTPVGGALAGRTVVNLTSGTPGPARDLAAWVTEQGAAYVDGAVYAIPQTIGTPEAFVLYSGDAEAFARYEALLAPLGSPVFAGADAGLAPVHDVALLSGMYGMFAGFFQTVAVARSAGIAAGDVTGLLVRWLTEALAALPGFAAEIDAGDYRTDTSNIDINAVGLANILTATRELGVGVDLLQPLHEVFQRQLAEGHGSESMARAVESLR</sequence>
<dbReference type="PIRSF" id="PIRSF000103">
    <property type="entry name" value="HIBADH"/>
    <property type="match status" value="1"/>
</dbReference>
<dbReference type="SUPFAM" id="SSF51735">
    <property type="entry name" value="NAD(P)-binding Rossmann-fold domains"/>
    <property type="match status" value="1"/>
</dbReference>
<feature type="region of interest" description="Disordered" evidence="3">
    <location>
        <begin position="1"/>
        <end position="36"/>
    </location>
</feature>
<reference evidence="6" key="2">
    <citation type="submission" date="2020-09" db="EMBL/GenBank/DDBJ databases">
        <authorList>
            <person name="Sun Q."/>
            <person name="Ohkuma M."/>
        </authorList>
    </citation>
    <scope>NUCLEOTIDE SEQUENCE</scope>
    <source>
        <strain evidence="6">JCM 4784</strain>
    </source>
</reference>
<gene>
    <name evidence="6" type="primary">mmsB</name>
    <name evidence="6" type="ORF">GCM10018785_74790</name>
</gene>
<dbReference type="InterPro" id="IPR006115">
    <property type="entry name" value="6PGDH_NADP-bd"/>
</dbReference>
<feature type="domain" description="NADPH-dependent reductive aminase-like C-terminal" evidence="5">
    <location>
        <begin position="196"/>
        <end position="321"/>
    </location>
</feature>
<keyword evidence="7" id="KW-1185">Reference proteome</keyword>